<accession>A0A3M3XXB8</accession>
<evidence type="ECO:0000313" key="1">
    <source>
        <dbReference type="EMBL" id="SQF89489.1"/>
    </source>
</evidence>
<dbReference type="AlphaFoldDB" id="A0A3M3XXB8"/>
<name>A0A3M3XXB8_PSEFL</name>
<reference evidence="1 2" key="1">
    <citation type="submission" date="2018-06" db="EMBL/GenBank/DDBJ databases">
        <authorList>
            <consortium name="Pathogen Informatics"/>
            <person name="Doyle S."/>
        </authorList>
    </citation>
    <scope>NUCLEOTIDE SEQUENCE [LARGE SCALE GENOMIC DNA]</scope>
    <source>
        <strain evidence="1 2">NCTC10038</strain>
    </source>
</reference>
<gene>
    <name evidence="1" type="ORF">NCTC10038_00871</name>
</gene>
<organism evidence="1 2">
    <name type="scientific">Pseudomonas fluorescens</name>
    <dbReference type="NCBI Taxonomy" id="294"/>
    <lineage>
        <taxon>Bacteria</taxon>
        <taxon>Pseudomonadati</taxon>
        <taxon>Pseudomonadota</taxon>
        <taxon>Gammaproteobacteria</taxon>
        <taxon>Pseudomonadales</taxon>
        <taxon>Pseudomonadaceae</taxon>
        <taxon>Pseudomonas</taxon>
    </lineage>
</organism>
<evidence type="ECO:0000313" key="2">
    <source>
        <dbReference type="Proteomes" id="UP000248640"/>
    </source>
</evidence>
<protein>
    <submittedName>
        <fullName evidence="1">Uncharacterized protein</fullName>
    </submittedName>
</protein>
<sequence>MRLFTMWRRRSVMRPEARINRTWWLGTVLAVAANGAFAADCDLRLSNAEVNYGDLNRAEMDIGQGLAPIALGSRQLTLTAVCRQATTLRLHFDGEAADLDSYRFAGKGRFTVKLKNATLDGAAVQLAQTAGSTGGTAAASTAVQLRPNQTVTAAAQGQRAVGKVFSVQVEIETYIDEAMTRTRDVTLLEGHGALTLDTQ</sequence>
<proteinExistence type="predicted"/>
<dbReference type="Proteomes" id="UP000248640">
    <property type="component" value="Chromosome 1"/>
</dbReference>
<dbReference type="EMBL" id="LS483372">
    <property type="protein sequence ID" value="SQF89489.1"/>
    <property type="molecule type" value="Genomic_DNA"/>
</dbReference>